<evidence type="ECO:0000256" key="1">
    <source>
        <dbReference type="SAM" id="MobiDB-lite"/>
    </source>
</evidence>
<proteinExistence type="predicted"/>
<evidence type="ECO:0000313" key="4">
    <source>
        <dbReference type="Proteomes" id="UP000325081"/>
    </source>
</evidence>
<dbReference type="GO" id="GO:0006952">
    <property type="term" value="P:defense response"/>
    <property type="evidence" value="ECO:0007669"/>
    <property type="project" value="InterPro"/>
</dbReference>
<evidence type="ECO:0000313" key="3">
    <source>
        <dbReference type="EMBL" id="GER30731.1"/>
    </source>
</evidence>
<feature type="compositionally biased region" description="Basic and acidic residues" evidence="1">
    <location>
        <begin position="92"/>
        <end position="102"/>
    </location>
</feature>
<organism evidence="3 4">
    <name type="scientific">Striga asiatica</name>
    <name type="common">Asiatic witchweed</name>
    <name type="synonym">Buchnera asiatica</name>
    <dbReference type="NCBI Taxonomy" id="4170"/>
    <lineage>
        <taxon>Eukaryota</taxon>
        <taxon>Viridiplantae</taxon>
        <taxon>Streptophyta</taxon>
        <taxon>Embryophyta</taxon>
        <taxon>Tracheophyta</taxon>
        <taxon>Spermatophyta</taxon>
        <taxon>Magnoliopsida</taxon>
        <taxon>eudicotyledons</taxon>
        <taxon>Gunneridae</taxon>
        <taxon>Pentapetalae</taxon>
        <taxon>asterids</taxon>
        <taxon>lamiids</taxon>
        <taxon>Lamiales</taxon>
        <taxon>Orobanchaceae</taxon>
        <taxon>Buchnereae</taxon>
        <taxon>Striga</taxon>
    </lineage>
</organism>
<name>A0A5A7PD80_STRAF</name>
<feature type="compositionally biased region" description="Polar residues" evidence="1">
    <location>
        <begin position="237"/>
        <end position="282"/>
    </location>
</feature>
<feature type="compositionally biased region" description="Basic and acidic residues" evidence="1">
    <location>
        <begin position="226"/>
        <end position="235"/>
    </location>
</feature>
<dbReference type="PANTHER" id="PTHR31907">
    <property type="entry name" value="MLP-LIKE PROTEIN 423"/>
    <property type="match status" value="1"/>
</dbReference>
<feature type="domain" description="Bet v I/Major latex protein" evidence="2">
    <location>
        <begin position="3"/>
        <end position="62"/>
    </location>
</feature>
<dbReference type="InterPro" id="IPR000916">
    <property type="entry name" value="Bet_v_I/MLP"/>
</dbReference>
<feature type="compositionally biased region" description="Low complexity" evidence="1">
    <location>
        <begin position="130"/>
        <end position="142"/>
    </location>
</feature>
<feature type="region of interest" description="Disordered" evidence="1">
    <location>
        <begin position="92"/>
        <end position="142"/>
    </location>
</feature>
<accession>A0A5A7PD80</accession>
<dbReference type="InterPro" id="IPR051761">
    <property type="entry name" value="MLP-like_ligand-binding"/>
</dbReference>
<feature type="region of interest" description="Disordered" evidence="1">
    <location>
        <begin position="179"/>
        <end position="328"/>
    </location>
</feature>
<dbReference type="InterPro" id="IPR023393">
    <property type="entry name" value="START-like_dom_sf"/>
</dbReference>
<dbReference type="Gene3D" id="3.30.530.20">
    <property type="match status" value="1"/>
</dbReference>
<dbReference type="AlphaFoldDB" id="A0A5A7PD80"/>
<feature type="compositionally biased region" description="Basic and acidic residues" evidence="1">
    <location>
        <begin position="179"/>
        <end position="194"/>
    </location>
</feature>
<gene>
    <name evidence="3" type="ORF">STAS_06688</name>
</gene>
<protein>
    <submittedName>
        <fullName evidence="3">MLP-like protein 28</fullName>
    </submittedName>
</protein>
<reference evidence="4" key="1">
    <citation type="journal article" date="2019" name="Curr. Biol.">
        <title>Genome Sequence of Striga asiatica Provides Insight into the Evolution of Plant Parasitism.</title>
        <authorList>
            <person name="Yoshida S."/>
            <person name="Kim S."/>
            <person name="Wafula E.K."/>
            <person name="Tanskanen J."/>
            <person name="Kim Y.M."/>
            <person name="Honaas L."/>
            <person name="Yang Z."/>
            <person name="Spallek T."/>
            <person name="Conn C.E."/>
            <person name="Ichihashi Y."/>
            <person name="Cheong K."/>
            <person name="Cui S."/>
            <person name="Der J.P."/>
            <person name="Gundlach H."/>
            <person name="Jiao Y."/>
            <person name="Hori C."/>
            <person name="Ishida J.K."/>
            <person name="Kasahara H."/>
            <person name="Kiba T."/>
            <person name="Kim M.S."/>
            <person name="Koo N."/>
            <person name="Laohavisit A."/>
            <person name="Lee Y.H."/>
            <person name="Lumba S."/>
            <person name="McCourt P."/>
            <person name="Mortimer J.C."/>
            <person name="Mutuku J.M."/>
            <person name="Nomura T."/>
            <person name="Sasaki-Sekimoto Y."/>
            <person name="Seto Y."/>
            <person name="Wang Y."/>
            <person name="Wakatake T."/>
            <person name="Sakakibara H."/>
            <person name="Demura T."/>
            <person name="Yamaguchi S."/>
            <person name="Yoneyama K."/>
            <person name="Manabe R.I."/>
            <person name="Nelson D.C."/>
            <person name="Schulman A.H."/>
            <person name="Timko M.P."/>
            <person name="dePamphilis C.W."/>
            <person name="Choi D."/>
            <person name="Shirasu K."/>
        </authorList>
    </citation>
    <scope>NUCLEOTIDE SEQUENCE [LARGE SCALE GENOMIC DNA]</scope>
    <source>
        <strain evidence="4">cv. UVA1</strain>
    </source>
</reference>
<dbReference type="Proteomes" id="UP000325081">
    <property type="component" value="Unassembled WGS sequence"/>
</dbReference>
<feature type="compositionally biased region" description="Basic and acidic residues" evidence="1">
    <location>
        <begin position="117"/>
        <end position="129"/>
    </location>
</feature>
<feature type="compositionally biased region" description="Acidic residues" evidence="1">
    <location>
        <begin position="308"/>
        <end position="320"/>
    </location>
</feature>
<dbReference type="EMBL" id="BKCP01004394">
    <property type="protein sequence ID" value="GER30731.1"/>
    <property type="molecule type" value="Genomic_DNA"/>
</dbReference>
<dbReference type="SUPFAM" id="SSF55961">
    <property type="entry name" value="Bet v1-like"/>
    <property type="match status" value="1"/>
</dbReference>
<comment type="caution">
    <text evidence="3">The sequence shown here is derived from an EMBL/GenBank/DDBJ whole genome shotgun (WGS) entry which is preliminary data.</text>
</comment>
<dbReference type="Pfam" id="PF00407">
    <property type="entry name" value="Bet_v_1"/>
    <property type="match status" value="1"/>
</dbReference>
<keyword evidence="4" id="KW-1185">Reference proteome</keyword>
<evidence type="ECO:0000259" key="2">
    <source>
        <dbReference type="Pfam" id="PF00407"/>
    </source>
</evidence>
<sequence>MTVTERIEAIYDAKKTVTFAVIGGDLLGQYKSFFFTLNASEGMGTWTFAFEKLEILTPPLEPYIPLAITTCTLVSKKIKNFRPLILDNTYDREVSDDNHGSEDEPNSPETENSVARPTRETKNLSKAEDNNAANRSANDDVNAINDDTYVELAEEKQLVQDGTLNLDTNQLPKTARNVLEEMPQRKSSPLDKQKGNKSKTQATKPIRGKDKQKAPSVENHPISKGVETKAPKETEAPMQTTIPETSTKGHQTSKAALETKSYTSKGINTTPESSSNEQPTSSKMEEGKEDLEEASNLERLNQEKAEGDDKECEIEEDMELEPTNQLNMEEPPFQLVAKKNKNLKQGGGPIQCV</sequence>